<keyword evidence="3" id="KW-1185">Reference proteome</keyword>
<protein>
    <submittedName>
        <fullName evidence="2">Flagellin</fullName>
    </submittedName>
</protein>
<feature type="chain" id="PRO_5017075487" evidence="1">
    <location>
        <begin position="32"/>
        <end position="320"/>
    </location>
</feature>
<keyword evidence="2" id="KW-0966">Cell projection</keyword>
<dbReference type="EMBL" id="QKWJ01000006">
    <property type="protein sequence ID" value="RDK10898.1"/>
    <property type="molecule type" value="Genomic_DNA"/>
</dbReference>
<dbReference type="AlphaFoldDB" id="A0A370NZE5"/>
<sequence length="320" mass="30159">MLQTSLPAPAVPRSAASAAAAMLLGAGLACAGTAQASMQPQPDALDASALPSQAAMPARDSAGSNSLAAARGSMAGWKPVAQEKLDDMRGGFEKSGLHVSFGIERAVYINGDLVVATRLNIPDVSRITADQAAHLASVLGPAIVASTNAAVSNALAGNPVTAGASATTGAGGASASAGNTGAAASAAGGAGAAGAGSGAAAVAANGGTSGSAGAPGASASAAGTAGAAAAAGLPTTVVSTATGQVVTNGLLNVIQNGPGNAASVGALAGTPVTVIQNTLNNQSIRSLMTIDASVNTLQAFRSQLANTALNNALLRAASMR</sequence>
<proteinExistence type="predicted"/>
<keyword evidence="2" id="KW-0282">Flagellum</keyword>
<evidence type="ECO:0000313" key="2">
    <source>
        <dbReference type="EMBL" id="RDK10898.1"/>
    </source>
</evidence>
<name>A0A370NZE5_9BURK</name>
<gene>
    <name evidence="2" type="ORF">DN412_07805</name>
</gene>
<dbReference type="Proteomes" id="UP000255165">
    <property type="component" value="Unassembled WGS sequence"/>
</dbReference>
<reference evidence="3" key="1">
    <citation type="submission" date="2018-06" db="EMBL/GenBank/DDBJ databases">
        <authorList>
            <person name="Feng T."/>
            <person name="Jeon C.O."/>
        </authorList>
    </citation>
    <scope>NUCLEOTIDE SEQUENCE [LARGE SCALE GENOMIC DNA]</scope>
    <source>
        <strain evidence="3">S23</strain>
    </source>
</reference>
<keyword evidence="2" id="KW-0969">Cilium</keyword>
<evidence type="ECO:0000313" key="3">
    <source>
        <dbReference type="Proteomes" id="UP000255165"/>
    </source>
</evidence>
<feature type="signal peptide" evidence="1">
    <location>
        <begin position="1"/>
        <end position="31"/>
    </location>
</feature>
<evidence type="ECO:0000256" key="1">
    <source>
        <dbReference type="SAM" id="SignalP"/>
    </source>
</evidence>
<organism evidence="2 3">
    <name type="scientific">Cupriavidus lacunae</name>
    <dbReference type="NCBI Taxonomy" id="2666307"/>
    <lineage>
        <taxon>Bacteria</taxon>
        <taxon>Pseudomonadati</taxon>
        <taxon>Pseudomonadota</taxon>
        <taxon>Betaproteobacteria</taxon>
        <taxon>Burkholderiales</taxon>
        <taxon>Burkholderiaceae</taxon>
        <taxon>Cupriavidus</taxon>
    </lineage>
</organism>
<accession>A0A370NZE5</accession>
<comment type="caution">
    <text evidence="2">The sequence shown here is derived from an EMBL/GenBank/DDBJ whole genome shotgun (WGS) entry which is preliminary data.</text>
</comment>
<dbReference type="RefSeq" id="WP_115013971.1">
    <property type="nucleotide sequence ID" value="NZ_QKWJ01000006.1"/>
</dbReference>
<keyword evidence="1" id="KW-0732">Signal</keyword>